<evidence type="ECO:0000313" key="2">
    <source>
        <dbReference type="EMBL" id="GAA3895570.1"/>
    </source>
</evidence>
<keyword evidence="3" id="KW-1185">Reference proteome</keyword>
<evidence type="ECO:0000256" key="1">
    <source>
        <dbReference type="SAM" id="MobiDB-lite"/>
    </source>
</evidence>
<protein>
    <submittedName>
        <fullName evidence="2">Uncharacterized protein</fullName>
    </submittedName>
</protein>
<sequence>MGRRRIDHGASRCEAIATGSPTGRTGSATGDGEAVRVGVARRGVSVAGCPVDGVARGLPTVQPQTVRATHAQIATVDARQAREARNGGLGMVTLFLTVRAGRGCVNQAWRNS</sequence>
<proteinExistence type="predicted"/>
<feature type="compositionally biased region" description="Polar residues" evidence="1">
    <location>
        <begin position="19"/>
        <end position="28"/>
    </location>
</feature>
<name>A0ABP7L7A0_9MICO</name>
<dbReference type="EMBL" id="BAABCN010000018">
    <property type="protein sequence ID" value="GAA3895570.1"/>
    <property type="molecule type" value="Genomic_DNA"/>
</dbReference>
<evidence type="ECO:0000313" key="3">
    <source>
        <dbReference type="Proteomes" id="UP001501803"/>
    </source>
</evidence>
<gene>
    <name evidence="2" type="ORF">GCM10022381_41390</name>
</gene>
<dbReference type="Proteomes" id="UP001501803">
    <property type="component" value="Unassembled WGS sequence"/>
</dbReference>
<accession>A0ABP7L7A0</accession>
<organism evidence="2 3">
    <name type="scientific">Leifsonia kafniensis</name>
    <dbReference type="NCBI Taxonomy" id="475957"/>
    <lineage>
        <taxon>Bacteria</taxon>
        <taxon>Bacillati</taxon>
        <taxon>Actinomycetota</taxon>
        <taxon>Actinomycetes</taxon>
        <taxon>Micrococcales</taxon>
        <taxon>Microbacteriaceae</taxon>
        <taxon>Leifsonia</taxon>
    </lineage>
</organism>
<feature type="region of interest" description="Disordered" evidence="1">
    <location>
        <begin position="1"/>
        <end position="32"/>
    </location>
</feature>
<comment type="caution">
    <text evidence="2">The sequence shown here is derived from an EMBL/GenBank/DDBJ whole genome shotgun (WGS) entry which is preliminary data.</text>
</comment>
<reference evidence="3" key="1">
    <citation type="journal article" date="2019" name="Int. J. Syst. Evol. Microbiol.">
        <title>The Global Catalogue of Microorganisms (GCM) 10K type strain sequencing project: providing services to taxonomists for standard genome sequencing and annotation.</title>
        <authorList>
            <consortium name="The Broad Institute Genomics Platform"/>
            <consortium name="The Broad Institute Genome Sequencing Center for Infectious Disease"/>
            <person name="Wu L."/>
            <person name="Ma J."/>
        </authorList>
    </citation>
    <scope>NUCLEOTIDE SEQUENCE [LARGE SCALE GENOMIC DNA]</scope>
    <source>
        <strain evidence="3">JCM 17021</strain>
    </source>
</reference>